<proteinExistence type="predicted"/>
<evidence type="ECO:0000256" key="1">
    <source>
        <dbReference type="SAM" id="MobiDB-lite"/>
    </source>
</evidence>
<feature type="transmembrane region" description="Helical" evidence="2">
    <location>
        <begin position="376"/>
        <end position="398"/>
    </location>
</feature>
<dbReference type="InterPro" id="IPR015943">
    <property type="entry name" value="WD40/YVTN_repeat-like_dom_sf"/>
</dbReference>
<dbReference type="AlphaFoldDB" id="A0A8H5H787"/>
<evidence type="ECO:0000256" key="2">
    <source>
        <dbReference type="SAM" id="Phobius"/>
    </source>
</evidence>
<keyword evidence="4" id="KW-1185">Reference proteome</keyword>
<dbReference type="Proteomes" id="UP000565441">
    <property type="component" value="Unassembled WGS sequence"/>
</dbReference>
<feature type="transmembrane region" description="Helical" evidence="2">
    <location>
        <begin position="300"/>
        <end position="322"/>
    </location>
</feature>
<feature type="region of interest" description="Disordered" evidence="1">
    <location>
        <begin position="937"/>
        <end position="961"/>
    </location>
</feature>
<dbReference type="EMBL" id="JAACJP010000022">
    <property type="protein sequence ID" value="KAF5377905.1"/>
    <property type="molecule type" value="Genomic_DNA"/>
</dbReference>
<dbReference type="OrthoDB" id="972532at2759"/>
<feature type="transmembrane region" description="Helical" evidence="2">
    <location>
        <begin position="334"/>
        <end position="364"/>
    </location>
</feature>
<feature type="region of interest" description="Disordered" evidence="1">
    <location>
        <begin position="536"/>
        <end position="573"/>
    </location>
</feature>
<evidence type="ECO:0000313" key="4">
    <source>
        <dbReference type="Proteomes" id="UP000565441"/>
    </source>
</evidence>
<keyword evidence="2" id="KW-0472">Membrane</keyword>
<name>A0A8H5H787_9AGAR</name>
<feature type="region of interest" description="Disordered" evidence="1">
    <location>
        <begin position="479"/>
        <end position="515"/>
    </location>
</feature>
<protein>
    <submittedName>
        <fullName evidence="3">Uncharacterized protein</fullName>
    </submittedName>
</protein>
<evidence type="ECO:0000313" key="3">
    <source>
        <dbReference type="EMBL" id="KAF5377905.1"/>
    </source>
</evidence>
<feature type="compositionally biased region" description="Basic and acidic residues" evidence="1">
    <location>
        <begin position="486"/>
        <end position="514"/>
    </location>
</feature>
<dbReference type="Gene3D" id="2.130.10.10">
    <property type="entry name" value="YVTN repeat-like/Quinoprotein amine dehydrogenase"/>
    <property type="match status" value="1"/>
</dbReference>
<dbReference type="InterPro" id="IPR036322">
    <property type="entry name" value="WD40_repeat_dom_sf"/>
</dbReference>
<dbReference type="SUPFAM" id="SSF50978">
    <property type="entry name" value="WD40 repeat-like"/>
    <property type="match status" value="1"/>
</dbReference>
<accession>A0A8H5H787</accession>
<reference evidence="3 4" key="1">
    <citation type="journal article" date="2020" name="ISME J.">
        <title>Uncovering the hidden diversity of litter-decomposition mechanisms in mushroom-forming fungi.</title>
        <authorList>
            <person name="Floudas D."/>
            <person name="Bentzer J."/>
            <person name="Ahren D."/>
            <person name="Johansson T."/>
            <person name="Persson P."/>
            <person name="Tunlid A."/>
        </authorList>
    </citation>
    <scope>NUCLEOTIDE SEQUENCE [LARGE SCALE GENOMIC DNA]</scope>
    <source>
        <strain evidence="3 4">CBS 661.87</strain>
    </source>
</reference>
<keyword evidence="2" id="KW-1133">Transmembrane helix</keyword>
<keyword evidence="2" id="KW-0812">Transmembrane</keyword>
<comment type="caution">
    <text evidence="3">The sequence shown here is derived from an EMBL/GenBank/DDBJ whole genome shotgun (WGS) entry which is preliminary data.</text>
</comment>
<gene>
    <name evidence="3" type="ORF">D9615_006795</name>
</gene>
<sequence length="961" mass="107172">MAATSLPPLVVTNLPTARIPPVASLSPSEKQRGSFYTDASDELANDSHTPNAILKAYERFKKRIEDFDIELGKFSKECRQLGRSYALIIAVRDLREKLNNMLLAFHGNATDLTHGLASKHLNDLMAAAASPSMISTWLRGVADAFEQFRERLNEFREHTEESAKVKSVVQRFERDLKVVPSQLLVTMRLTHQSIFFKYRASCLKAYDGSHHFNYINMRLFIHDLMDEMGGDLDEILTAFNFFNTYGVPAMQYEQKRDTESVHNMSTVATFFSAVTATTLQTSVAIQNNSTPSMLIALANTFWLCSLVLSIGAALNALMAAAWRRTTYGTRGRHIPLWVTIWIHASAPVFLVVSIACFSAGLVLFSYGSQQREFTPIVTLIATIVTSLGSVTVATWIAYDRWIAPLLTTLPFRELLQHLHPVVNETKRTLHFGPARPTLHRMRSSDSISDRSSISVVSSQASFAITDFFFGRRLTRADSLDEPLDPESQHHVEAQETDPTKFDDEQQRRAAEARRNWTGNARAVAIETWVSKEFWKKTPRGRPRTMSSSPGPELKPSAERNMSPEPSVPVPEGSVGPTYRAFRTSDAGVIQDLEYSPDGQLLATANYDESHTQSRTVCYVIENYTHTIFKHSPKEICRQIAWARDGTKLLARLDHQIDILDPQCKQLYPTINRPHRIESAAWCKSNGEELLSVERNVVFKLSLAGQIVAKYSFDNLLLRDVAVVPGSQLLLAIGRVMLPDEGMLPNNSRAEKQIILYDMRSKKYLSRNPLLNDVRHVTVAKKLSTLDEVTAFDVLLGHKNKPPQLWSLSPHLIGPHVLKPKIGGTQLPADLHGTGYFAGDQEQMILCVGQDGDVHIRDREQGHVQRVKAQVVTSNWRCIASSPLQVTGSMTFATVGAHGLKIWSAPFPVLLPRSRSQGALSISMSSLQRPVTIYEEVTTPREPSANEGLGPSISGGYLSTSA</sequence>
<organism evidence="3 4">
    <name type="scientific">Tricholomella constricta</name>
    <dbReference type="NCBI Taxonomy" id="117010"/>
    <lineage>
        <taxon>Eukaryota</taxon>
        <taxon>Fungi</taxon>
        <taxon>Dikarya</taxon>
        <taxon>Basidiomycota</taxon>
        <taxon>Agaricomycotina</taxon>
        <taxon>Agaricomycetes</taxon>
        <taxon>Agaricomycetidae</taxon>
        <taxon>Agaricales</taxon>
        <taxon>Tricholomatineae</taxon>
        <taxon>Lyophyllaceae</taxon>
        <taxon>Tricholomella</taxon>
    </lineage>
</organism>